<evidence type="ECO:0000256" key="11">
    <source>
        <dbReference type="ARBA" id="ARBA00035120"/>
    </source>
</evidence>
<dbReference type="Pfam" id="PF02537">
    <property type="entry name" value="CRCB"/>
    <property type="match status" value="1"/>
</dbReference>
<proteinExistence type="inferred from homology"/>
<evidence type="ECO:0000256" key="9">
    <source>
        <dbReference type="ARBA" id="ARBA00023136"/>
    </source>
</evidence>
<keyword evidence="2 14" id="KW-0813">Transport</keyword>
<dbReference type="HAMAP" id="MF_00454">
    <property type="entry name" value="FluC"/>
    <property type="match status" value="1"/>
</dbReference>
<evidence type="ECO:0000256" key="14">
    <source>
        <dbReference type="HAMAP-Rule" id="MF_00454"/>
    </source>
</evidence>
<evidence type="ECO:0000256" key="3">
    <source>
        <dbReference type="ARBA" id="ARBA00022475"/>
    </source>
</evidence>
<evidence type="ECO:0000256" key="6">
    <source>
        <dbReference type="ARBA" id="ARBA00022989"/>
    </source>
</evidence>
<comment type="subcellular location">
    <subcellularLocation>
        <location evidence="1 14">Cell membrane</location>
        <topology evidence="1 14">Multi-pass membrane protein</topology>
    </subcellularLocation>
</comment>
<evidence type="ECO:0000256" key="13">
    <source>
        <dbReference type="ARBA" id="ARBA00049940"/>
    </source>
</evidence>
<feature type="binding site" evidence="14">
    <location>
        <position position="73"/>
    </location>
    <ligand>
        <name>Na(+)</name>
        <dbReference type="ChEBI" id="CHEBI:29101"/>
        <note>structural</note>
    </ligand>
</feature>
<gene>
    <name evidence="14" type="primary">fluC</name>
    <name evidence="14" type="synonym">crcB</name>
    <name evidence="15" type="ORF">N9R04_09095</name>
</gene>
<feature type="transmembrane region" description="Helical" evidence="14">
    <location>
        <begin position="95"/>
        <end position="116"/>
    </location>
</feature>
<comment type="similarity">
    <text evidence="11 14">Belongs to the fluoride channel Fluc/FEX (TC 1.A.43) family.</text>
</comment>
<keyword evidence="8 14" id="KW-0406">Ion transport</keyword>
<evidence type="ECO:0000256" key="7">
    <source>
        <dbReference type="ARBA" id="ARBA00023053"/>
    </source>
</evidence>
<keyword evidence="5 14" id="KW-0479">Metal-binding</keyword>
<evidence type="ECO:0000256" key="8">
    <source>
        <dbReference type="ARBA" id="ARBA00023065"/>
    </source>
</evidence>
<keyword evidence="6 14" id="KW-1133">Transmembrane helix</keyword>
<evidence type="ECO:0000313" key="15">
    <source>
        <dbReference type="EMBL" id="MCU5746830.1"/>
    </source>
</evidence>
<name>A0ABT2QS82_9STAP</name>
<keyword evidence="9 14" id="KW-0472">Membrane</keyword>
<keyword evidence="4 14" id="KW-0812">Transmembrane</keyword>
<evidence type="ECO:0000256" key="4">
    <source>
        <dbReference type="ARBA" id="ARBA00022692"/>
    </source>
</evidence>
<evidence type="ECO:0000256" key="5">
    <source>
        <dbReference type="ARBA" id="ARBA00022723"/>
    </source>
</evidence>
<organism evidence="15 16">
    <name type="scientific">Staphylococcus marylandisciuri</name>
    <dbReference type="NCBI Taxonomy" id="2981529"/>
    <lineage>
        <taxon>Bacteria</taxon>
        <taxon>Bacillati</taxon>
        <taxon>Bacillota</taxon>
        <taxon>Bacilli</taxon>
        <taxon>Bacillales</taxon>
        <taxon>Staphylococcaceae</taxon>
        <taxon>Staphylococcus</taxon>
    </lineage>
</organism>
<reference evidence="15 16" key="1">
    <citation type="journal article" date="2023" name="Int. J. Syst. Evol. Microbiol.">
        <title>Streptococcus sciuri sp. nov., Staphylococcus marylandisciuri sp. nov. and Staphylococcus americanisciuri sp. nov., isolated from faeces of eastern grey squirrel (Sciurus carolinensis).</title>
        <authorList>
            <person name="Volokhov D.V."/>
            <person name="Zagorodnyaya T.A."/>
            <person name="Furtak V.A."/>
            <person name="Nattanmai G."/>
            <person name="Randall L."/>
            <person name="Jose S."/>
            <person name="Gao Y."/>
            <person name="Eisenberg T."/>
            <person name="Delmonte P."/>
            <person name="Blom J."/>
            <person name="Mitchell K.K."/>
        </authorList>
    </citation>
    <scope>NUCLEOTIDE SEQUENCE [LARGE SCALE GENOMIC DNA]</scope>
    <source>
        <strain evidence="15 16">SQ8-PEA</strain>
    </source>
</reference>
<dbReference type="Proteomes" id="UP001209553">
    <property type="component" value="Unassembled WGS sequence"/>
</dbReference>
<evidence type="ECO:0000256" key="12">
    <source>
        <dbReference type="ARBA" id="ARBA00035585"/>
    </source>
</evidence>
<accession>A0ABT2QS82</accession>
<keyword evidence="16" id="KW-1185">Reference proteome</keyword>
<keyword evidence="7 14" id="KW-0915">Sodium</keyword>
<evidence type="ECO:0000256" key="2">
    <source>
        <dbReference type="ARBA" id="ARBA00022448"/>
    </source>
</evidence>
<feature type="transmembrane region" description="Helical" evidence="14">
    <location>
        <begin position="63"/>
        <end position="83"/>
    </location>
</feature>
<feature type="binding site" evidence="14">
    <location>
        <position position="70"/>
    </location>
    <ligand>
        <name>Na(+)</name>
        <dbReference type="ChEBI" id="CHEBI:29101"/>
        <note>structural</note>
    </ligand>
</feature>
<sequence length="117" mass="12953">MTILYILLGGGLGALLRSIATELSNRFINTSYPIATPLVNIAGSFLISFVSGISLYHQWLSPFFTIGLLGGLTTFSTLSWEIVNIYDNNRHLMTVIIYSFIQYIGAFLACLLGYYLS</sequence>
<evidence type="ECO:0000256" key="10">
    <source>
        <dbReference type="ARBA" id="ARBA00023303"/>
    </source>
</evidence>
<comment type="caution">
    <text evidence="15">The sequence shown here is derived from an EMBL/GenBank/DDBJ whole genome shotgun (WGS) entry which is preliminary data.</text>
</comment>
<dbReference type="EMBL" id="JAOPKZ010000015">
    <property type="protein sequence ID" value="MCU5746830.1"/>
    <property type="molecule type" value="Genomic_DNA"/>
</dbReference>
<keyword evidence="10 14" id="KW-0407">Ion channel</keyword>
<protein>
    <recommendedName>
        <fullName evidence="14">Fluoride-specific ion channel FluC</fullName>
    </recommendedName>
</protein>
<comment type="activity regulation">
    <text evidence="14">Na(+) is not transported, but it plays an essential structural role and its presence is essential for fluoride channel function.</text>
</comment>
<dbReference type="PANTHER" id="PTHR28259:SF16">
    <property type="entry name" value="FLUORIDE-SPECIFIC ION CHANNEL FLUC 2"/>
    <property type="match status" value="1"/>
</dbReference>
<evidence type="ECO:0000256" key="1">
    <source>
        <dbReference type="ARBA" id="ARBA00004651"/>
    </source>
</evidence>
<feature type="transmembrane region" description="Helical" evidence="14">
    <location>
        <begin position="36"/>
        <end position="56"/>
    </location>
</feature>
<dbReference type="RefSeq" id="WP_262856512.1">
    <property type="nucleotide sequence ID" value="NZ_JAOPKZ010000015.1"/>
</dbReference>
<comment type="catalytic activity">
    <reaction evidence="12">
        <text>fluoride(in) = fluoride(out)</text>
        <dbReference type="Rhea" id="RHEA:76159"/>
        <dbReference type="ChEBI" id="CHEBI:17051"/>
    </reaction>
    <physiologicalReaction direction="left-to-right" evidence="12">
        <dbReference type="Rhea" id="RHEA:76160"/>
    </physiologicalReaction>
</comment>
<comment type="function">
    <text evidence="13 14">Fluoride-specific ion channel. Important for reducing fluoride concentration in the cell, thus reducing its toxicity.</text>
</comment>
<dbReference type="InterPro" id="IPR003691">
    <property type="entry name" value="FluC"/>
</dbReference>
<keyword evidence="3 14" id="KW-1003">Cell membrane</keyword>
<evidence type="ECO:0000313" key="16">
    <source>
        <dbReference type="Proteomes" id="UP001209553"/>
    </source>
</evidence>
<dbReference type="PANTHER" id="PTHR28259">
    <property type="entry name" value="FLUORIDE EXPORT PROTEIN 1-RELATED"/>
    <property type="match status" value="1"/>
</dbReference>